<keyword evidence="1" id="KW-0812">Transmembrane</keyword>
<accession>A0A4S2BT19</accession>
<dbReference type="AlphaFoldDB" id="A0A4S2BT19"/>
<evidence type="ECO:0000313" key="2">
    <source>
        <dbReference type="EMBL" id="TGY17733.1"/>
    </source>
</evidence>
<feature type="transmembrane region" description="Helical" evidence="1">
    <location>
        <begin position="145"/>
        <end position="164"/>
    </location>
</feature>
<keyword evidence="1" id="KW-1133">Transmembrane helix</keyword>
<protein>
    <submittedName>
        <fullName evidence="2">Uncharacterized protein</fullName>
    </submittedName>
</protein>
<evidence type="ECO:0000313" key="3">
    <source>
        <dbReference type="Proteomes" id="UP000309117"/>
    </source>
</evidence>
<feature type="transmembrane region" description="Helical" evidence="1">
    <location>
        <begin position="34"/>
        <end position="57"/>
    </location>
</feature>
<name>A0A4S2BT19_9LACO</name>
<dbReference type="EMBL" id="SRYV01000001">
    <property type="protein sequence ID" value="TGY17733.1"/>
    <property type="molecule type" value="Genomic_DNA"/>
</dbReference>
<gene>
    <name evidence="2" type="ORF">E5351_01080</name>
</gene>
<reference evidence="2 3" key="1">
    <citation type="submission" date="2019-04" db="EMBL/GenBank/DDBJ databases">
        <title>Microbes associate with the intestines of laboratory mice.</title>
        <authorList>
            <person name="Navarre W."/>
            <person name="Wong E."/>
            <person name="Huang K."/>
            <person name="Tropini C."/>
            <person name="Ng K."/>
            <person name="Yu B."/>
        </authorList>
    </citation>
    <scope>NUCLEOTIDE SEQUENCE [LARGE SCALE GENOMIC DNA]</scope>
    <source>
        <strain evidence="2 3">NM61_E11</strain>
    </source>
</reference>
<organism evidence="2 3">
    <name type="scientific">Lactobacillus intestinalis</name>
    <dbReference type="NCBI Taxonomy" id="151781"/>
    <lineage>
        <taxon>Bacteria</taxon>
        <taxon>Bacillati</taxon>
        <taxon>Bacillota</taxon>
        <taxon>Bacilli</taxon>
        <taxon>Lactobacillales</taxon>
        <taxon>Lactobacillaceae</taxon>
        <taxon>Lactobacillus</taxon>
    </lineage>
</organism>
<keyword evidence="1" id="KW-0472">Membrane</keyword>
<sequence length="171" mass="19997">MRVTYLFIGIAILVLIVLLFRSENKFQFAKAGVLFVFQLTFSTVNFLIFFFITYLLMNDRKEVYLGNLFLLLAIFVILSGIFLYWGMRVAEKFIKFSVTTLTLIEYYIQWSLIYVTVYQAIFSNIARIKTITQFIKVGNFLDPNLLVVIILPSFISTWIAVILYKKHIKAI</sequence>
<evidence type="ECO:0000256" key="1">
    <source>
        <dbReference type="SAM" id="Phobius"/>
    </source>
</evidence>
<proteinExistence type="predicted"/>
<feature type="transmembrane region" description="Helical" evidence="1">
    <location>
        <begin position="63"/>
        <end position="85"/>
    </location>
</feature>
<feature type="transmembrane region" description="Helical" evidence="1">
    <location>
        <begin position="106"/>
        <end position="125"/>
    </location>
</feature>
<feature type="transmembrane region" description="Helical" evidence="1">
    <location>
        <begin position="6"/>
        <end position="22"/>
    </location>
</feature>
<dbReference type="RefSeq" id="WP_135960188.1">
    <property type="nucleotide sequence ID" value="NZ_CAJSYX010000001.1"/>
</dbReference>
<comment type="caution">
    <text evidence="2">The sequence shown here is derived from an EMBL/GenBank/DDBJ whole genome shotgun (WGS) entry which is preliminary data.</text>
</comment>
<dbReference type="Proteomes" id="UP000309117">
    <property type="component" value="Unassembled WGS sequence"/>
</dbReference>